<dbReference type="Gene3D" id="3.40.30.10">
    <property type="entry name" value="Glutaredoxin"/>
    <property type="match status" value="1"/>
</dbReference>
<feature type="site" description="Deprotonates C-terminal active site Cys" evidence="4">
    <location>
        <position position="24"/>
    </location>
</feature>
<feature type="site" description="Contributes to redox potential value" evidence="4">
    <location>
        <position position="31"/>
    </location>
</feature>
<accession>A0A0D7BP96</accession>
<dbReference type="GO" id="GO:0015035">
    <property type="term" value="F:protein-disulfide reductase activity"/>
    <property type="evidence" value="ECO:0007669"/>
    <property type="project" value="InterPro"/>
</dbReference>
<dbReference type="InterPro" id="IPR017937">
    <property type="entry name" value="Thioredoxin_CS"/>
</dbReference>
<feature type="site" description="Contributes to redox potential value" evidence="4">
    <location>
        <position position="32"/>
    </location>
</feature>
<dbReference type="PROSITE" id="PS51352">
    <property type="entry name" value="THIOREDOXIN_2"/>
    <property type="match status" value="1"/>
</dbReference>
<dbReference type="FunFam" id="3.40.30.10:FF:000245">
    <property type="entry name" value="Thioredoxin"/>
    <property type="match status" value="1"/>
</dbReference>
<dbReference type="PROSITE" id="PS00194">
    <property type="entry name" value="THIOREDOXIN_1"/>
    <property type="match status" value="1"/>
</dbReference>
<dbReference type="OrthoDB" id="2121326at2759"/>
<dbReference type="InterPro" id="IPR036249">
    <property type="entry name" value="Thioredoxin-like_sf"/>
</dbReference>
<keyword evidence="5" id="KW-0676">Redox-active center</keyword>
<dbReference type="STRING" id="1314674.A0A0D7BP96"/>
<evidence type="ECO:0000259" key="6">
    <source>
        <dbReference type="PROSITE" id="PS51352"/>
    </source>
</evidence>
<dbReference type="Pfam" id="PF00085">
    <property type="entry name" value="Thioredoxin"/>
    <property type="match status" value="1"/>
</dbReference>
<dbReference type="InterPro" id="IPR005746">
    <property type="entry name" value="Thioredoxin"/>
</dbReference>
<evidence type="ECO:0000256" key="1">
    <source>
        <dbReference type="ARBA" id="ARBA00020570"/>
    </source>
</evidence>
<dbReference type="CDD" id="cd02947">
    <property type="entry name" value="TRX_family"/>
    <property type="match status" value="1"/>
</dbReference>
<comment type="similarity">
    <text evidence="3">Belongs to the thioredoxin family.</text>
</comment>
<sequence length="108" mass="12146">MVAEIKTEEEYKQLINGDKPIIVDFWATWCGPCKMIGPVFDKMSQKEEYSKIGFYKVDTEELPDIAQEAGVTSMPTFIAYHKGEKVSQMIGAIPQNLLKLVQETASKA</sequence>
<keyword evidence="2 5" id="KW-1015">Disulfide bond</keyword>
<keyword evidence="8" id="KW-1185">Reference proteome</keyword>
<feature type="domain" description="Thioredoxin" evidence="6">
    <location>
        <begin position="1"/>
        <end position="106"/>
    </location>
</feature>
<evidence type="ECO:0000256" key="2">
    <source>
        <dbReference type="ARBA" id="ARBA00023157"/>
    </source>
</evidence>
<dbReference type="Proteomes" id="UP000054007">
    <property type="component" value="Unassembled WGS sequence"/>
</dbReference>
<protein>
    <recommendedName>
        <fullName evidence="1 3">Thioredoxin</fullName>
    </recommendedName>
</protein>
<dbReference type="AlphaFoldDB" id="A0A0D7BP96"/>
<feature type="active site" description="Nucleophile" evidence="4">
    <location>
        <position position="30"/>
    </location>
</feature>
<dbReference type="PRINTS" id="PR00421">
    <property type="entry name" value="THIOREDOXIN"/>
</dbReference>
<organism evidence="7 8">
    <name type="scientific">Cylindrobasidium torrendii FP15055 ss-10</name>
    <dbReference type="NCBI Taxonomy" id="1314674"/>
    <lineage>
        <taxon>Eukaryota</taxon>
        <taxon>Fungi</taxon>
        <taxon>Dikarya</taxon>
        <taxon>Basidiomycota</taxon>
        <taxon>Agaricomycotina</taxon>
        <taxon>Agaricomycetes</taxon>
        <taxon>Agaricomycetidae</taxon>
        <taxon>Agaricales</taxon>
        <taxon>Marasmiineae</taxon>
        <taxon>Physalacriaceae</taxon>
        <taxon>Cylindrobasidium</taxon>
    </lineage>
</organism>
<proteinExistence type="inferred from homology"/>
<dbReference type="PANTHER" id="PTHR46115">
    <property type="entry name" value="THIOREDOXIN-LIKE PROTEIN 1"/>
    <property type="match status" value="1"/>
</dbReference>
<dbReference type="NCBIfam" id="TIGR01068">
    <property type="entry name" value="thioredoxin"/>
    <property type="match status" value="1"/>
</dbReference>
<gene>
    <name evidence="7" type="ORF">CYLTODRAFT_449981</name>
</gene>
<evidence type="ECO:0000313" key="8">
    <source>
        <dbReference type="Proteomes" id="UP000054007"/>
    </source>
</evidence>
<evidence type="ECO:0000256" key="5">
    <source>
        <dbReference type="PIRSR" id="PIRSR000077-4"/>
    </source>
</evidence>
<feature type="disulfide bond" description="Redox-active" evidence="5">
    <location>
        <begin position="30"/>
        <end position="33"/>
    </location>
</feature>
<name>A0A0D7BP96_9AGAR</name>
<dbReference type="InterPro" id="IPR013766">
    <property type="entry name" value="Thioredoxin_domain"/>
</dbReference>
<dbReference type="SUPFAM" id="SSF52833">
    <property type="entry name" value="Thioredoxin-like"/>
    <property type="match status" value="1"/>
</dbReference>
<evidence type="ECO:0000313" key="7">
    <source>
        <dbReference type="EMBL" id="KIY72237.1"/>
    </source>
</evidence>
<dbReference type="EMBL" id="KN880445">
    <property type="protein sequence ID" value="KIY72237.1"/>
    <property type="molecule type" value="Genomic_DNA"/>
</dbReference>
<evidence type="ECO:0000256" key="4">
    <source>
        <dbReference type="PIRSR" id="PIRSR000077-1"/>
    </source>
</evidence>
<feature type="active site" description="Nucleophile" evidence="4">
    <location>
        <position position="33"/>
    </location>
</feature>
<dbReference type="PIRSF" id="PIRSF000077">
    <property type="entry name" value="Thioredoxin"/>
    <property type="match status" value="1"/>
</dbReference>
<evidence type="ECO:0000256" key="3">
    <source>
        <dbReference type="PIRNR" id="PIRNR000077"/>
    </source>
</evidence>
<reference evidence="7 8" key="1">
    <citation type="journal article" date="2015" name="Fungal Genet. Biol.">
        <title>Evolution of novel wood decay mechanisms in Agaricales revealed by the genome sequences of Fistulina hepatica and Cylindrobasidium torrendii.</title>
        <authorList>
            <person name="Floudas D."/>
            <person name="Held B.W."/>
            <person name="Riley R."/>
            <person name="Nagy L.G."/>
            <person name="Koehler G."/>
            <person name="Ransdell A.S."/>
            <person name="Younus H."/>
            <person name="Chow J."/>
            <person name="Chiniquy J."/>
            <person name="Lipzen A."/>
            <person name="Tritt A."/>
            <person name="Sun H."/>
            <person name="Haridas S."/>
            <person name="LaButti K."/>
            <person name="Ohm R.A."/>
            <person name="Kues U."/>
            <person name="Blanchette R.A."/>
            <person name="Grigoriev I.V."/>
            <person name="Minto R.E."/>
            <person name="Hibbett D.S."/>
        </authorList>
    </citation>
    <scope>NUCLEOTIDE SEQUENCE [LARGE SCALE GENOMIC DNA]</scope>
    <source>
        <strain evidence="7 8">FP15055 ss-10</strain>
    </source>
</reference>